<evidence type="ECO:0000259" key="1">
    <source>
        <dbReference type="Pfam" id="PF23209"/>
    </source>
</evidence>
<reference evidence="2 3" key="1">
    <citation type="submission" date="2024-02" db="EMBL/GenBank/DDBJ databases">
        <authorList>
            <person name="Vignale AGUSTIN F."/>
            <person name="Sosa J E."/>
            <person name="Modenutti C."/>
        </authorList>
    </citation>
    <scope>NUCLEOTIDE SEQUENCE [LARGE SCALE GENOMIC DNA]</scope>
</reference>
<dbReference type="Proteomes" id="UP001642360">
    <property type="component" value="Unassembled WGS sequence"/>
</dbReference>
<dbReference type="PANTHER" id="PTHR47025:SF2">
    <property type="entry name" value="AUTOIMMUNE REGULATOR"/>
    <property type="match status" value="1"/>
</dbReference>
<keyword evidence="3" id="KW-1185">Reference proteome</keyword>
<protein>
    <recommendedName>
        <fullName evidence="1">Increased DNA methylation 1 C-terminal domain-containing protein</fullName>
    </recommendedName>
</protein>
<gene>
    <name evidence="2" type="ORF">ILEXP_LOCUS43689</name>
</gene>
<dbReference type="SUPFAM" id="SSF55729">
    <property type="entry name" value="Acyl-CoA N-acyltransferases (Nat)"/>
    <property type="match status" value="1"/>
</dbReference>
<feature type="domain" description="Increased DNA methylation 1 C-terminal" evidence="1">
    <location>
        <begin position="33"/>
        <end position="172"/>
    </location>
</feature>
<dbReference type="InterPro" id="IPR016181">
    <property type="entry name" value="Acyl_CoA_acyltransferase"/>
</dbReference>
<dbReference type="PANTHER" id="PTHR47025">
    <property type="entry name" value="AUTOIMMUNE REGULATOR"/>
    <property type="match status" value="1"/>
</dbReference>
<evidence type="ECO:0000313" key="2">
    <source>
        <dbReference type="EMBL" id="CAK9173955.1"/>
    </source>
</evidence>
<proteinExistence type="predicted"/>
<dbReference type="EMBL" id="CAUOFW020006265">
    <property type="protein sequence ID" value="CAK9173955.1"/>
    <property type="molecule type" value="Genomic_DNA"/>
</dbReference>
<dbReference type="Pfam" id="PF23209">
    <property type="entry name" value="IDM1_C"/>
    <property type="match status" value="1"/>
</dbReference>
<organism evidence="2 3">
    <name type="scientific">Ilex paraguariensis</name>
    <name type="common">yerba mate</name>
    <dbReference type="NCBI Taxonomy" id="185542"/>
    <lineage>
        <taxon>Eukaryota</taxon>
        <taxon>Viridiplantae</taxon>
        <taxon>Streptophyta</taxon>
        <taxon>Embryophyta</taxon>
        <taxon>Tracheophyta</taxon>
        <taxon>Spermatophyta</taxon>
        <taxon>Magnoliopsida</taxon>
        <taxon>eudicotyledons</taxon>
        <taxon>Gunneridae</taxon>
        <taxon>Pentapetalae</taxon>
        <taxon>asterids</taxon>
        <taxon>campanulids</taxon>
        <taxon>Aquifoliales</taxon>
        <taxon>Aquifoliaceae</taxon>
        <taxon>Ilex</taxon>
    </lineage>
</organism>
<name>A0ABC8U4J5_9AQUA</name>
<dbReference type="Gene3D" id="3.40.630.30">
    <property type="match status" value="1"/>
</dbReference>
<evidence type="ECO:0000313" key="3">
    <source>
        <dbReference type="Proteomes" id="UP001642360"/>
    </source>
</evidence>
<accession>A0ABC8U4J5</accession>
<comment type="caution">
    <text evidence="2">The sequence shown here is derived from an EMBL/GenBank/DDBJ whole genome shotgun (WGS) entry which is preliminary data.</text>
</comment>
<dbReference type="AlphaFoldDB" id="A0ABC8U4J5"/>
<dbReference type="InterPro" id="IPR056511">
    <property type="entry name" value="IDM1_C"/>
</dbReference>
<sequence>MISLGDSIALLGLLPPTPILEVHHLAGLTPEQFDPIAESDTSRLDLIPNMVYGRNSRDQDFGGMYCAILTVNSSVVSSGVIRIFGSVVAELPLVATSNDSQGQGYFQLLFFCIENLLDSLNVRNLVLPAADEAESIWIKKFGFKKITEDQLKQYRRDYQMMVFQGTSMLHKSVSRS</sequence>